<protein>
    <submittedName>
        <fullName evidence="1">Uncharacterized protein</fullName>
    </submittedName>
</protein>
<evidence type="ECO:0000313" key="2">
    <source>
        <dbReference type="Proteomes" id="UP001501666"/>
    </source>
</evidence>
<evidence type="ECO:0000313" key="1">
    <source>
        <dbReference type="EMBL" id="GAA2698014.1"/>
    </source>
</evidence>
<gene>
    <name evidence="1" type="ORF">GCM10010412_093410</name>
</gene>
<sequence>MAQRPPDSTQMIFRVRSEIPMEKSLDPILVITEPDGEVRKFPADRTIIEAGKKPRS</sequence>
<reference evidence="1 2" key="1">
    <citation type="journal article" date="2019" name="Int. J. Syst. Evol. Microbiol.">
        <title>The Global Catalogue of Microorganisms (GCM) 10K type strain sequencing project: providing services to taxonomists for standard genome sequencing and annotation.</title>
        <authorList>
            <consortium name="The Broad Institute Genomics Platform"/>
            <consortium name="The Broad Institute Genome Sequencing Center for Infectious Disease"/>
            <person name="Wu L."/>
            <person name="Ma J."/>
        </authorList>
    </citation>
    <scope>NUCLEOTIDE SEQUENCE [LARGE SCALE GENOMIC DNA]</scope>
    <source>
        <strain evidence="1 2">JCM 6835</strain>
    </source>
</reference>
<name>A0ABN3TA18_9ACTN</name>
<keyword evidence="2" id="KW-1185">Reference proteome</keyword>
<dbReference type="Proteomes" id="UP001501666">
    <property type="component" value="Unassembled WGS sequence"/>
</dbReference>
<accession>A0ABN3TA18</accession>
<organism evidence="1 2">
    <name type="scientific">Nonomuraea recticatena</name>
    <dbReference type="NCBI Taxonomy" id="46178"/>
    <lineage>
        <taxon>Bacteria</taxon>
        <taxon>Bacillati</taxon>
        <taxon>Actinomycetota</taxon>
        <taxon>Actinomycetes</taxon>
        <taxon>Streptosporangiales</taxon>
        <taxon>Streptosporangiaceae</taxon>
        <taxon>Nonomuraea</taxon>
    </lineage>
</organism>
<dbReference type="EMBL" id="BAAATE010000049">
    <property type="protein sequence ID" value="GAA2698014.1"/>
    <property type="molecule type" value="Genomic_DNA"/>
</dbReference>
<comment type="caution">
    <text evidence="1">The sequence shown here is derived from an EMBL/GenBank/DDBJ whole genome shotgun (WGS) entry which is preliminary data.</text>
</comment>
<proteinExistence type="predicted"/>